<keyword evidence="2" id="KW-0597">Phosphoprotein</keyword>
<dbReference type="SUPFAM" id="SSF53901">
    <property type="entry name" value="Thiolase-like"/>
    <property type="match status" value="1"/>
</dbReference>
<dbReference type="GO" id="GO:0006633">
    <property type="term" value="P:fatty acid biosynthetic process"/>
    <property type="evidence" value="ECO:0007669"/>
    <property type="project" value="InterPro"/>
</dbReference>
<dbReference type="SUPFAM" id="SSF47336">
    <property type="entry name" value="ACP-like"/>
    <property type="match status" value="1"/>
</dbReference>
<dbReference type="PANTHER" id="PTHR43775">
    <property type="entry name" value="FATTY ACID SYNTHASE"/>
    <property type="match status" value="1"/>
</dbReference>
<feature type="domain" description="Carrier" evidence="4">
    <location>
        <begin position="465"/>
        <end position="541"/>
    </location>
</feature>
<dbReference type="Gene3D" id="3.40.47.10">
    <property type="match status" value="1"/>
</dbReference>
<gene>
    <name evidence="6" type="primary">ppsE_3</name>
    <name evidence="6" type="ORF">REISMN_01185</name>
</gene>
<dbReference type="PROSITE" id="PS52004">
    <property type="entry name" value="KS3_2"/>
    <property type="match status" value="1"/>
</dbReference>
<dbReference type="InterPro" id="IPR014030">
    <property type="entry name" value="Ketoacyl_synth_N"/>
</dbReference>
<keyword evidence="3 6" id="KW-0808">Transferase</keyword>
<name>A0A8E0WMV8_9RICK</name>
<feature type="domain" description="Ketosynthase family 3 (KS3)" evidence="5">
    <location>
        <begin position="4"/>
        <end position="420"/>
    </location>
</feature>
<dbReference type="InterPro" id="IPR006162">
    <property type="entry name" value="Ppantetheine_attach_site"/>
</dbReference>
<dbReference type="InterPro" id="IPR014031">
    <property type="entry name" value="Ketoacyl_synth_C"/>
</dbReference>
<evidence type="ECO:0000256" key="2">
    <source>
        <dbReference type="ARBA" id="ARBA00022553"/>
    </source>
</evidence>
<dbReference type="GO" id="GO:0004315">
    <property type="term" value="F:3-oxoacyl-[acyl-carrier-protein] synthase activity"/>
    <property type="evidence" value="ECO:0007669"/>
    <property type="project" value="UniProtKB-EC"/>
</dbReference>
<dbReference type="PROSITE" id="PS00606">
    <property type="entry name" value="KS3_1"/>
    <property type="match status" value="1"/>
</dbReference>
<dbReference type="AlphaFoldDB" id="A0A8E0WMV8"/>
<dbReference type="Proteomes" id="UP000027161">
    <property type="component" value="Unassembled WGS sequence"/>
</dbReference>
<dbReference type="InterPro" id="IPR036736">
    <property type="entry name" value="ACP-like_sf"/>
</dbReference>
<evidence type="ECO:0000256" key="1">
    <source>
        <dbReference type="ARBA" id="ARBA00022450"/>
    </source>
</evidence>
<dbReference type="InterPro" id="IPR018201">
    <property type="entry name" value="Ketoacyl_synth_AS"/>
</dbReference>
<dbReference type="PROSITE" id="PS00012">
    <property type="entry name" value="PHOSPHOPANTETHEINE"/>
    <property type="match status" value="1"/>
</dbReference>
<dbReference type="InterPro" id="IPR020841">
    <property type="entry name" value="PKS_Beta-ketoAc_synthase_dom"/>
</dbReference>
<evidence type="ECO:0000256" key="3">
    <source>
        <dbReference type="ARBA" id="ARBA00022679"/>
    </source>
</evidence>
<evidence type="ECO:0000313" key="6">
    <source>
        <dbReference type="EMBL" id="KDO03572.1"/>
    </source>
</evidence>
<reference evidence="6 7" key="1">
    <citation type="submission" date="2014-02" db="EMBL/GenBank/DDBJ databases">
        <title>Draft genome sequence of Rickettsia buchneri sp. nov. ISO7T.</title>
        <authorList>
            <person name="Felsheim R.F."/>
            <person name="Kurtti T.J."/>
            <person name="Munderloh U.G."/>
        </authorList>
    </citation>
    <scope>NUCLEOTIDE SEQUENCE [LARGE SCALE GENOMIC DNA]</scope>
    <source>
        <strain evidence="6 7">ISO7</strain>
    </source>
</reference>
<dbReference type="Pfam" id="PF02801">
    <property type="entry name" value="Ketoacyl-synt_C"/>
    <property type="match status" value="1"/>
</dbReference>
<dbReference type="PROSITE" id="PS50075">
    <property type="entry name" value="CARRIER"/>
    <property type="match status" value="1"/>
</dbReference>
<keyword evidence="6" id="KW-0012">Acyltransferase</keyword>
<dbReference type="EC" id="2.3.1.41" evidence="6"/>
<accession>A0A8E0WMV8</accession>
<comment type="caution">
    <text evidence="6">The sequence shown here is derived from an EMBL/GenBank/DDBJ whole genome shotgun (WGS) entry which is preliminary data.</text>
</comment>
<dbReference type="Pfam" id="PF00109">
    <property type="entry name" value="ketoacyl-synt"/>
    <property type="match status" value="1"/>
</dbReference>
<dbReference type="InterPro" id="IPR009081">
    <property type="entry name" value="PP-bd_ACP"/>
</dbReference>
<dbReference type="InterPro" id="IPR016039">
    <property type="entry name" value="Thiolase-like"/>
</dbReference>
<organism evidence="6 7">
    <name type="scientific">Rickettsia tamurae subsp. buchneri</name>
    <dbReference type="NCBI Taxonomy" id="1462938"/>
    <lineage>
        <taxon>Bacteria</taxon>
        <taxon>Pseudomonadati</taxon>
        <taxon>Pseudomonadota</taxon>
        <taxon>Alphaproteobacteria</taxon>
        <taxon>Rickettsiales</taxon>
        <taxon>Rickettsiaceae</taxon>
        <taxon>Rickettsieae</taxon>
        <taxon>Rickettsia</taxon>
        <taxon>spotted fever group</taxon>
    </lineage>
</organism>
<dbReference type="SMART" id="SM00825">
    <property type="entry name" value="PKS_KS"/>
    <property type="match status" value="1"/>
</dbReference>
<dbReference type="EMBL" id="JFKF01000025">
    <property type="protein sequence ID" value="KDO03572.1"/>
    <property type="molecule type" value="Genomic_DNA"/>
</dbReference>
<dbReference type="SMART" id="SM00823">
    <property type="entry name" value="PKS_PP"/>
    <property type="match status" value="1"/>
</dbReference>
<evidence type="ECO:0000313" key="7">
    <source>
        <dbReference type="Proteomes" id="UP000027161"/>
    </source>
</evidence>
<proteinExistence type="predicted"/>
<dbReference type="CDD" id="cd00833">
    <property type="entry name" value="PKS"/>
    <property type="match status" value="1"/>
</dbReference>
<dbReference type="InterPro" id="IPR020806">
    <property type="entry name" value="PKS_PP-bd"/>
</dbReference>
<dbReference type="PANTHER" id="PTHR43775:SF37">
    <property type="entry name" value="SI:DKEY-61P9.11"/>
    <property type="match status" value="1"/>
</dbReference>
<dbReference type="Pfam" id="PF00550">
    <property type="entry name" value="PP-binding"/>
    <property type="match status" value="1"/>
</dbReference>
<keyword evidence="7" id="KW-1185">Reference proteome</keyword>
<dbReference type="InterPro" id="IPR050091">
    <property type="entry name" value="PKS_NRPS_Biosynth_Enz"/>
</dbReference>
<keyword evidence="1" id="KW-0596">Phosphopantetheine</keyword>
<dbReference type="Gene3D" id="1.10.1200.10">
    <property type="entry name" value="ACP-like"/>
    <property type="match status" value="1"/>
</dbReference>
<protein>
    <submittedName>
        <fullName evidence="6">Beta-ketoacyl-acyl-carrier-protein synthase I</fullName>
        <ecNumber evidence="6">2.3.1.41</ecNumber>
    </submittedName>
</protein>
<sequence length="554" mass="60776">MHWEQDIAIIGAHVRVPGAHNTKAFFDNLVAGTISLSHFGSAAYPIPQNWRGVKGLLDDYDYFDAKFFNIPESEAHIMDPQHRILLESTWHALEVAGINPQQINNVTGIFASCSANYRHWQALLNNNKHNDYIASYLHLLGNDKDFLATRIAYKLNLTGPAMTIQSGCSSSLLSVHMACRSLQNFECDIAIAASGSVTLPMKSGYFVTEGMIYSVSGTCRPYAENADGTIDGNGVGVIILKRLKDAVVDKDPIWGVIIGSAVNNDGNQKVNFTSPSIDQQIIVMKQALNLAQITPEQVGYIEGHGTGTIIGDSLEITALEEVYGCKDGEGMECYLGSVKANIGHLDVASGIIGLIKACLSVKCKSIFMQPYVSATKCHIGKKLSRITFSSECLEWTDKLRISAVNSLGVGGTNVHILLQNHHTSTNSSIPLPKTSFCKIRYTSPADVKNNNDYTTVQDVHLNAITNDYDIQNTVFKIWNNILGTSDIDINNDNFFALGGNSLLAIHLIQEINKALDSNFSPAIIFDYPSLNKLCQYISQQNIHNSNHENVYVEL</sequence>
<evidence type="ECO:0000259" key="5">
    <source>
        <dbReference type="PROSITE" id="PS52004"/>
    </source>
</evidence>
<dbReference type="GO" id="GO:0004312">
    <property type="term" value="F:fatty acid synthase activity"/>
    <property type="evidence" value="ECO:0007669"/>
    <property type="project" value="TreeGrafter"/>
</dbReference>
<evidence type="ECO:0000259" key="4">
    <source>
        <dbReference type="PROSITE" id="PS50075"/>
    </source>
</evidence>
<dbReference type="RefSeq" id="WP_152540686.1">
    <property type="nucleotide sequence ID" value="NZ_CP113531.1"/>
</dbReference>
<dbReference type="GO" id="GO:0031177">
    <property type="term" value="F:phosphopantetheine binding"/>
    <property type="evidence" value="ECO:0007669"/>
    <property type="project" value="InterPro"/>
</dbReference>